<dbReference type="PANTHER" id="PTHR11088">
    <property type="entry name" value="TRNA DIMETHYLALLYLTRANSFERASE"/>
    <property type="match status" value="1"/>
</dbReference>
<dbReference type="GO" id="GO:0006400">
    <property type="term" value="P:tRNA modification"/>
    <property type="evidence" value="ECO:0007669"/>
    <property type="project" value="TreeGrafter"/>
</dbReference>
<dbReference type="InterPro" id="IPR018022">
    <property type="entry name" value="IPT"/>
</dbReference>
<evidence type="ECO:0000256" key="11">
    <source>
        <dbReference type="RuleBase" id="RU003783"/>
    </source>
</evidence>
<comment type="function">
    <text evidence="2 10 12">Catalyzes the transfer of a dimethylallyl group onto the adenine at position 37 in tRNAs that read codons beginning with uridine, leading to the formation of N6-(dimethylallyl)adenosine (i(6)A).</text>
</comment>
<feature type="binding site" evidence="10">
    <location>
        <begin position="13"/>
        <end position="18"/>
    </location>
    <ligand>
        <name>substrate</name>
    </ligand>
</feature>
<dbReference type="NCBIfam" id="TIGR00174">
    <property type="entry name" value="miaA"/>
    <property type="match status" value="1"/>
</dbReference>
<organism evidence="14 15">
    <name type="scientific">Shewanella atlantica</name>
    <dbReference type="NCBI Taxonomy" id="271099"/>
    <lineage>
        <taxon>Bacteria</taxon>
        <taxon>Pseudomonadati</taxon>
        <taxon>Pseudomonadota</taxon>
        <taxon>Gammaproteobacteria</taxon>
        <taxon>Alteromonadales</taxon>
        <taxon>Shewanellaceae</taxon>
        <taxon>Shewanella</taxon>
    </lineage>
</organism>
<keyword evidence="8 10" id="KW-0460">Magnesium</keyword>
<evidence type="ECO:0000256" key="7">
    <source>
        <dbReference type="ARBA" id="ARBA00022840"/>
    </source>
</evidence>
<keyword evidence="6 10" id="KW-0547">Nucleotide-binding</keyword>
<dbReference type="GO" id="GO:0052381">
    <property type="term" value="F:tRNA dimethylallyltransferase activity"/>
    <property type="evidence" value="ECO:0007669"/>
    <property type="project" value="UniProtKB-UniRule"/>
</dbReference>
<dbReference type="GO" id="GO:0005524">
    <property type="term" value="F:ATP binding"/>
    <property type="evidence" value="ECO:0007669"/>
    <property type="project" value="UniProtKB-UniRule"/>
</dbReference>
<dbReference type="RefSeq" id="WP_126507169.1">
    <property type="nucleotide sequence ID" value="NZ_RXNV01000009.1"/>
</dbReference>
<protein>
    <recommendedName>
        <fullName evidence="10">tRNA dimethylallyltransferase</fullName>
        <ecNumber evidence="10">2.5.1.75</ecNumber>
    </recommendedName>
    <alternativeName>
        <fullName evidence="10">Dimethylallyl diphosphate:tRNA dimethylallyltransferase</fullName>
        <shortName evidence="10">DMAPP:tRNA dimethylallyltransferase</shortName>
        <shortName evidence="10">DMATase</shortName>
    </alternativeName>
    <alternativeName>
        <fullName evidence="10">Isopentenyl-diphosphate:tRNA isopentenyltransferase</fullName>
        <shortName evidence="10">IPP transferase</shortName>
        <shortName evidence="10">IPPT</shortName>
        <shortName evidence="10">IPTase</shortName>
    </alternativeName>
</protein>
<keyword evidence="7 10" id="KW-0067">ATP-binding</keyword>
<evidence type="ECO:0000256" key="3">
    <source>
        <dbReference type="ARBA" id="ARBA00005842"/>
    </source>
</evidence>
<dbReference type="SUPFAM" id="SSF52540">
    <property type="entry name" value="P-loop containing nucleoside triphosphate hydrolases"/>
    <property type="match status" value="2"/>
</dbReference>
<feature type="site" description="Interaction with substrate tRNA" evidence="10">
    <location>
        <position position="124"/>
    </location>
</feature>
<dbReference type="EMBL" id="RXNV01000009">
    <property type="protein sequence ID" value="RTR29756.1"/>
    <property type="molecule type" value="Genomic_DNA"/>
</dbReference>
<comment type="caution">
    <text evidence="10">Lacks conserved residue(s) required for the propagation of feature annotation.</text>
</comment>
<evidence type="ECO:0000256" key="2">
    <source>
        <dbReference type="ARBA" id="ARBA00003213"/>
    </source>
</evidence>
<feature type="site" description="Interaction with substrate tRNA" evidence="10">
    <location>
        <position position="101"/>
    </location>
</feature>
<dbReference type="PANTHER" id="PTHR11088:SF60">
    <property type="entry name" value="TRNA DIMETHYLALLYLTRANSFERASE"/>
    <property type="match status" value="1"/>
</dbReference>
<evidence type="ECO:0000256" key="9">
    <source>
        <dbReference type="ARBA" id="ARBA00049563"/>
    </source>
</evidence>
<dbReference type="AlphaFoldDB" id="A0A431W2T0"/>
<dbReference type="InterPro" id="IPR039657">
    <property type="entry name" value="Dimethylallyltransferase"/>
</dbReference>
<dbReference type="HAMAP" id="MF_00185">
    <property type="entry name" value="IPP_trans"/>
    <property type="match status" value="1"/>
</dbReference>
<dbReference type="EC" id="2.5.1.75" evidence="10"/>
<dbReference type="Proteomes" id="UP000282060">
    <property type="component" value="Unassembled WGS sequence"/>
</dbReference>
<comment type="caution">
    <text evidence="14">The sequence shown here is derived from an EMBL/GenBank/DDBJ whole genome shotgun (WGS) entry which is preliminary data.</text>
</comment>
<dbReference type="Gene3D" id="3.40.50.300">
    <property type="entry name" value="P-loop containing nucleotide triphosphate hydrolases"/>
    <property type="match status" value="1"/>
</dbReference>
<evidence type="ECO:0000313" key="14">
    <source>
        <dbReference type="EMBL" id="RTR29756.1"/>
    </source>
</evidence>
<evidence type="ECO:0000313" key="15">
    <source>
        <dbReference type="Proteomes" id="UP000282060"/>
    </source>
</evidence>
<feature type="binding site" evidence="10">
    <location>
        <begin position="11"/>
        <end position="18"/>
    </location>
    <ligand>
        <name>ATP</name>
        <dbReference type="ChEBI" id="CHEBI:30616"/>
    </ligand>
</feature>
<name>A0A431W2T0_9GAMM</name>
<comment type="cofactor">
    <cofactor evidence="1 10">
        <name>Mg(2+)</name>
        <dbReference type="ChEBI" id="CHEBI:18420"/>
    </cofactor>
</comment>
<evidence type="ECO:0000256" key="12">
    <source>
        <dbReference type="RuleBase" id="RU003784"/>
    </source>
</evidence>
<dbReference type="InterPro" id="IPR027417">
    <property type="entry name" value="P-loop_NTPase"/>
</dbReference>
<evidence type="ECO:0000256" key="10">
    <source>
        <dbReference type="HAMAP-Rule" id="MF_00185"/>
    </source>
</evidence>
<gene>
    <name evidence="10 14" type="primary">miaA</name>
    <name evidence="14" type="ORF">EKG39_16955</name>
</gene>
<keyword evidence="5 10" id="KW-0819">tRNA processing</keyword>
<keyword evidence="15" id="KW-1185">Reference proteome</keyword>
<evidence type="ECO:0000256" key="4">
    <source>
        <dbReference type="ARBA" id="ARBA00022679"/>
    </source>
</evidence>
<reference evidence="14 15" key="1">
    <citation type="submission" date="2018-12" db="EMBL/GenBank/DDBJ databases">
        <authorList>
            <person name="Yu L."/>
        </authorList>
    </citation>
    <scope>NUCLEOTIDE SEQUENCE [LARGE SCALE GENOMIC DNA]</scope>
    <source>
        <strain evidence="14 15">HAW-EB5</strain>
    </source>
</reference>
<comment type="catalytic activity">
    <reaction evidence="9 10 11">
        <text>adenosine(37) in tRNA + dimethylallyl diphosphate = N(6)-dimethylallyladenosine(37) in tRNA + diphosphate</text>
        <dbReference type="Rhea" id="RHEA:26482"/>
        <dbReference type="Rhea" id="RHEA-COMP:10162"/>
        <dbReference type="Rhea" id="RHEA-COMP:10375"/>
        <dbReference type="ChEBI" id="CHEBI:33019"/>
        <dbReference type="ChEBI" id="CHEBI:57623"/>
        <dbReference type="ChEBI" id="CHEBI:74411"/>
        <dbReference type="ChEBI" id="CHEBI:74415"/>
        <dbReference type="EC" id="2.5.1.75"/>
    </reaction>
</comment>
<feature type="region of interest" description="Interaction with substrate tRNA" evidence="10">
    <location>
        <begin position="36"/>
        <end position="39"/>
    </location>
</feature>
<evidence type="ECO:0000256" key="13">
    <source>
        <dbReference type="RuleBase" id="RU003785"/>
    </source>
</evidence>
<comment type="similarity">
    <text evidence="3 10 13">Belongs to the IPP transferase family.</text>
</comment>
<keyword evidence="4 10" id="KW-0808">Transferase</keyword>
<evidence type="ECO:0000256" key="1">
    <source>
        <dbReference type="ARBA" id="ARBA00001946"/>
    </source>
</evidence>
<dbReference type="Pfam" id="PF01715">
    <property type="entry name" value="IPPT"/>
    <property type="match status" value="1"/>
</dbReference>
<evidence type="ECO:0000256" key="5">
    <source>
        <dbReference type="ARBA" id="ARBA00022694"/>
    </source>
</evidence>
<comment type="subunit">
    <text evidence="10">Monomer.</text>
</comment>
<evidence type="ECO:0000256" key="8">
    <source>
        <dbReference type="ARBA" id="ARBA00022842"/>
    </source>
</evidence>
<proteinExistence type="inferred from homology"/>
<evidence type="ECO:0000256" key="6">
    <source>
        <dbReference type="ARBA" id="ARBA00022741"/>
    </source>
</evidence>
<sequence>MKNFNLILVIGATASGKTRLGVELARQLKGEIISADSRQVYKGLDIGSGKDLAEYGEVPHHLIDIVEPGHEYNAFQFQNDFFEAFTDIQSRNKQPILVGGTGLYVDAVVSGYEFVQLDKDLALRAELDLQPLEQVQKLLLELDAVQYEKTDLTVRPRLYRAIEIAKSKQVDPKPPKALPEIRPLYFGIQWDRKVLRKRIKTRLKERFEQGMVEEVQGLLDKGVSHEQLEYYGLEYRFVSQYIAGQISYEDMFDRLNIAIGQYAKRQETWFRRIERHGGKIHWLQGSGDIHQQACEVLAELNQT</sequence>
<dbReference type="OrthoDB" id="9776390at2"/>
<accession>A0A431W2T0</accession>